<protein>
    <submittedName>
        <fullName evidence="2">Uncharacterized protein</fullName>
    </submittedName>
</protein>
<gene>
    <name evidence="2" type="ORF">HMPREF1544_00721</name>
</gene>
<dbReference type="STRING" id="1220926.S2KAF8"/>
<name>S2KAF8_MUCC1</name>
<feature type="transmembrane region" description="Helical" evidence="1">
    <location>
        <begin position="35"/>
        <end position="58"/>
    </location>
</feature>
<evidence type="ECO:0000256" key="1">
    <source>
        <dbReference type="SAM" id="Phobius"/>
    </source>
</evidence>
<dbReference type="InParanoid" id="S2KAF8"/>
<keyword evidence="1" id="KW-0472">Membrane</keyword>
<proteinExistence type="predicted"/>
<dbReference type="OrthoDB" id="9909019at2759"/>
<dbReference type="EMBL" id="KE123900">
    <property type="protein sequence ID" value="EPB92423.1"/>
    <property type="molecule type" value="Genomic_DNA"/>
</dbReference>
<dbReference type="Proteomes" id="UP000014254">
    <property type="component" value="Unassembled WGS sequence"/>
</dbReference>
<dbReference type="VEuPathDB" id="FungiDB:HMPREF1544_00721"/>
<sequence length="198" mass="22540">MGFPFTIIKRAPGIVYTWEKNDWSRRHGYQMPIDLYLVMQWICLLLLDSGFFCFLIYFTTTRSVSTGNETTLEALLKDLPQTEDDPFSSWSCLTTLVKILSISTSTVETEDPVVTKQRHQVSRSQTYARRYGIPVIDSFTGICNICRIKVADGPSLQMAELLYWTGQLQTVSSTGDISIHSAILVHLYRIVDNLVMLL</sequence>
<keyword evidence="3" id="KW-1185">Reference proteome</keyword>
<evidence type="ECO:0000313" key="2">
    <source>
        <dbReference type="EMBL" id="EPB92423.1"/>
    </source>
</evidence>
<dbReference type="AlphaFoldDB" id="S2KAF8"/>
<reference evidence="3" key="1">
    <citation type="submission" date="2013-05" db="EMBL/GenBank/DDBJ databases">
        <title>The Genome sequence of Mucor circinelloides f. circinelloides 1006PhL.</title>
        <authorList>
            <consortium name="The Broad Institute Genomics Platform"/>
            <person name="Cuomo C."/>
            <person name="Earl A."/>
            <person name="Findley K."/>
            <person name="Lee S.C."/>
            <person name="Walker B."/>
            <person name="Young S."/>
            <person name="Zeng Q."/>
            <person name="Gargeya S."/>
            <person name="Fitzgerald M."/>
            <person name="Haas B."/>
            <person name="Abouelleil A."/>
            <person name="Allen A.W."/>
            <person name="Alvarado L."/>
            <person name="Arachchi H.M."/>
            <person name="Berlin A.M."/>
            <person name="Chapman S.B."/>
            <person name="Gainer-Dewar J."/>
            <person name="Goldberg J."/>
            <person name="Griggs A."/>
            <person name="Gujja S."/>
            <person name="Hansen M."/>
            <person name="Howarth C."/>
            <person name="Imamovic A."/>
            <person name="Ireland A."/>
            <person name="Larimer J."/>
            <person name="McCowan C."/>
            <person name="Murphy C."/>
            <person name="Pearson M."/>
            <person name="Poon T.W."/>
            <person name="Priest M."/>
            <person name="Roberts A."/>
            <person name="Saif S."/>
            <person name="Shea T."/>
            <person name="Sisk P."/>
            <person name="Sykes S."/>
            <person name="Wortman J."/>
            <person name="Nusbaum C."/>
            <person name="Birren B."/>
        </authorList>
    </citation>
    <scope>NUCLEOTIDE SEQUENCE [LARGE SCALE GENOMIC DNA]</scope>
    <source>
        <strain evidence="3">1006PhL</strain>
    </source>
</reference>
<organism evidence="2 3">
    <name type="scientific">Mucor circinelloides f. circinelloides (strain 1006PhL)</name>
    <name type="common">Mucormycosis agent</name>
    <name type="synonym">Calyptromyces circinelloides</name>
    <dbReference type="NCBI Taxonomy" id="1220926"/>
    <lineage>
        <taxon>Eukaryota</taxon>
        <taxon>Fungi</taxon>
        <taxon>Fungi incertae sedis</taxon>
        <taxon>Mucoromycota</taxon>
        <taxon>Mucoromycotina</taxon>
        <taxon>Mucoromycetes</taxon>
        <taxon>Mucorales</taxon>
        <taxon>Mucorineae</taxon>
        <taxon>Mucoraceae</taxon>
        <taxon>Mucor</taxon>
    </lineage>
</organism>
<keyword evidence="1" id="KW-0812">Transmembrane</keyword>
<keyword evidence="1" id="KW-1133">Transmembrane helix</keyword>
<evidence type="ECO:0000313" key="3">
    <source>
        <dbReference type="Proteomes" id="UP000014254"/>
    </source>
</evidence>
<accession>S2KAF8</accession>